<dbReference type="RefSeq" id="WP_377554821.1">
    <property type="nucleotide sequence ID" value="NZ_JBHUHQ010000002.1"/>
</dbReference>
<dbReference type="InterPro" id="IPR027417">
    <property type="entry name" value="P-loop_NTPase"/>
</dbReference>
<keyword evidence="1" id="KW-0378">Hydrolase</keyword>
<dbReference type="SMART" id="SM00490">
    <property type="entry name" value="HELICc"/>
    <property type="match status" value="1"/>
</dbReference>
<gene>
    <name evidence="6" type="ORF">ACFSJF_01720</name>
</gene>
<reference evidence="7" key="1">
    <citation type="journal article" date="2019" name="Int. J. Syst. Evol. Microbiol.">
        <title>The Global Catalogue of Microorganisms (GCM) 10K type strain sequencing project: providing services to taxonomists for standard genome sequencing and annotation.</title>
        <authorList>
            <consortium name="The Broad Institute Genomics Platform"/>
            <consortium name="The Broad Institute Genome Sequencing Center for Infectious Disease"/>
            <person name="Wu L."/>
            <person name="Ma J."/>
        </authorList>
    </citation>
    <scope>NUCLEOTIDE SEQUENCE [LARGE SCALE GENOMIC DNA]</scope>
    <source>
        <strain evidence="7">R28</strain>
    </source>
</reference>
<dbReference type="Pfam" id="PF00176">
    <property type="entry name" value="SNF2-rel_dom"/>
    <property type="match status" value="1"/>
</dbReference>
<feature type="domain" description="SWIM-type" evidence="3">
    <location>
        <begin position="51"/>
        <end position="89"/>
    </location>
</feature>
<dbReference type="Gene3D" id="3.40.50.10810">
    <property type="entry name" value="Tandem AAA-ATPase domain"/>
    <property type="match status" value="1"/>
</dbReference>
<dbReference type="PROSITE" id="PS51194">
    <property type="entry name" value="HELICASE_CTER"/>
    <property type="match status" value="1"/>
</dbReference>
<proteinExistence type="predicted"/>
<evidence type="ECO:0000259" key="5">
    <source>
        <dbReference type="PROSITE" id="PS51194"/>
    </source>
</evidence>
<dbReference type="Gene3D" id="3.40.50.300">
    <property type="entry name" value="P-loop containing nucleotide triphosphate hydrolases"/>
    <property type="match status" value="1"/>
</dbReference>
<organism evidence="6 7">
    <name type="scientific">Ornithinibacillus salinisoli</name>
    <dbReference type="NCBI Taxonomy" id="1848459"/>
    <lineage>
        <taxon>Bacteria</taxon>
        <taxon>Bacillati</taxon>
        <taxon>Bacillota</taxon>
        <taxon>Bacilli</taxon>
        <taxon>Bacillales</taxon>
        <taxon>Bacillaceae</taxon>
        <taxon>Ornithinibacillus</taxon>
    </lineage>
</organism>
<accession>A0ABW4VUT9</accession>
<evidence type="ECO:0000256" key="2">
    <source>
        <dbReference type="PROSITE-ProRule" id="PRU00325"/>
    </source>
</evidence>
<dbReference type="InterPro" id="IPR007527">
    <property type="entry name" value="Znf_SWIM"/>
</dbReference>
<dbReference type="SUPFAM" id="SSF52540">
    <property type="entry name" value="P-loop containing nucleoside triphosphate hydrolases"/>
    <property type="match status" value="2"/>
</dbReference>
<evidence type="ECO:0000313" key="6">
    <source>
        <dbReference type="EMBL" id="MFD2043027.1"/>
    </source>
</evidence>
<sequence>MQIKLNQNIIKERCGAVSFKRGDAFYRNGKVKMDKVAPDSLHATVFGTEDFHVHLEKNKSGLEATCSCPSLSSFQKDCQHIAAVLIALHYHQQEEKRDASVQMSSDKADGELSEGLLQLFQTSKQAPSSGQQLHFENRKVLDLSFFCKVVTLDEGNDMLGIEMSVASQRIVDIREFLENVRKGKRHFIAPEIIYDPTKHCFDPENDAVIQQLILIMDDEKIYRRAMPSKANIPTKKQMLIVPASSWKTLEPLLLRAPQVTLQYNGRNFLGFHVSDDHLPLAFVFTGNQDSGYQLVIDGLSQMVVLKEYDTVLYGGKIVAVKRDESDRLYELKKMIEYSGTNEIPIPNHQLKYYMEKLLPSLRKMGEVHLSGDITAELQKTPLQAKLYVDRVNNRLLAGLEFHYENVVINPLDHRQPRVGSMIIRNMEKEEEILHLMEESQFSRTESGYYLQNEELEYNFLYHVLPKLQERVNVYATTAVRARIIPKSTIPKIKVKHKKERTNWLAFTFEMDSIPEKEIKEVLAALEDKRKYYRLRDGALLSLETREMEEIKRFLHAVPEQDDEWEKEFEVPIVEGLRLLNAMEDSDAFSLEASFREFLANIRHPDQLQFTVPKQLEGVLRNYQEQGFKWLKSLAKYGFGGILADDMGLGKTIQSIAFMLSELPTIRERKRPALIVCPSSVTYNWQSEIMKFAPDIEALIIDGKKDDRVKLQNEIDNIDVIITSYPLLRSDINWYKEQEFHVIFFDEAQVFKNPLTQTARTVKKLQAKHRFALTGTPMENALEELWSIFHVVFPELFLGLREYSNLTTKEIARRIRPFMLRRIKEDVLDELPEKREEIDSTELFPEQKKLYASYLAKLRHDTLKHLDKETIRKNRIKILAGITRLRQICCHPGLFVDGYEGSAAKFEQLKQIVEESRRSGRRLLIFSQFTKMLQFIGQELAFEGIPYFYLDGQTPSEERVDLCNQFNDGERDIFLISLKAGGTGLNLTGANTVIFYDSWWNPAVEEQAADRAHRIGQKQAVQVIKLVAKGTIEEKMNELQDKKRHLIEEVIDPNDERLETLTEEDIQDLLG</sequence>
<protein>
    <submittedName>
        <fullName evidence="6">SNF2 helicase associated domain-containing protein</fullName>
    </submittedName>
</protein>
<dbReference type="InterPro" id="IPR000330">
    <property type="entry name" value="SNF2_N"/>
</dbReference>
<dbReference type="PANTHER" id="PTHR10799">
    <property type="entry name" value="SNF2/RAD54 HELICASE FAMILY"/>
    <property type="match status" value="1"/>
</dbReference>
<dbReference type="PROSITE" id="PS51192">
    <property type="entry name" value="HELICASE_ATP_BIND_1"/>
    <property type="match status" value="1"/>
</dbReference>
<dbReference type="Proteomes" id="UP001597383">
    <property type="component" value="Unassembled WGS sequence"/>
</dbReference>
<dbReference type="InterPro" id="IPR038718">
    <property type="entry name" value="SNF2-like_sf"/>
</dbReference>
<dbReference type="SMART" id="SM00487">
    <property type="entry name" value="DEXDc"/>
    <property type="match status" value="1"/>
</dbReference>
<evidence type="ECO:0000259" key="3">
    <source>
        <dbReference type="PROSITE" id="PS50966"/>
    </source>
</evidence>
<dbReference type="Pfam" id="PF08455">
    <property type="entry name" value="SNF2_assoc"/>
    <property type="match status" value="1"/>
</dbReference>
<dbReference type="Pfam" id="PF00271">
    <property type="entry name" value="Helicase_C"/>
    <property type="match status" value="1"/>
</dbReference>
<keyword evidence="2" id="KW-0862">Zinc</keyword>
<dbReference type="InterPro" id="IPR049730">
    <property type="entry name" value="SNF2/RAD54-like_C"/>
</dbReference>
<dbReference type="PROSITE" id="PS50966">
    <property type="entry name" value="ZF_SWIM"/>
    <property type="match status" value="1"/>
</dbReference>
<feature type="domain" description="Helicase ATP-binding" evidence="4">
    <location>
        <begin position="631"/>
        <end position="794"/>
    </location>
</feature>
<dbReference type="InterPro" id="IPR014001">
    <property type="entry name" value="Helicase_ATP-bd"/>
</dbReference>
<keyword evidence="2" id="KW-0479">Metal-binding</keyword>
<evidence type="ECO:0000259" key="4">
    <source>
        <dbReference type="PROSITE" id="PS51192"/>
    </source>
</evidence>
<dbReference type="Pfam" id="PF04434">
    <property type="entry name" value="SWIM"/>
    <property type="match status" value="1"/>
</dbReference>
<dbReference type="EMBL" id="JBHUHQ010000002">
    <property type="protein sequence ID" value="MFD2043027.1"/>
    <property type="molecule type" value="Genomic_DNA"/>
</dbReference>
<dbReference type="InterPro" id="IPR001650">
    <property type="entry name" value="Helicase_C-like"/>
</dbReference>
<keyword evidence="2" id="KW-0863">Zinc-finger</keyword>
<dbReference type="InterPro" id="IPR013663">
    <property type="entry name" value="Helicase_SWF/SNF/SWI_bac"/>
</dbReference>
<feature type="domain" description="Helicase C-terminal" evidence="5">
    <location>
        <begin position="907"/>
        <end position="1065"/>
    </location>
</feature>
<comment type="caution">
    <text evidence="6">The sequence shown here is derived from an EMBL/GenBank/DDBJ whole genome shotgun (WGS) entry which is preliminary data.</text>
</comment>
<evidence type="ECO:0000256" key="1">
    <source>
        <dbReference type="ARBA" id="ARBA00022801"/>
    </source>
</evidence>
<name>A0ABW4VUT9_9BACI</name>
<keyword evidence="7" id="KW-1185">Reference proteome</keyword>
<dbReference type="CDD" id="cd18793">
    <property type="entry name" value="SF2_C_SNF"/>
    <property type="match status" value="1"/>
</dbReference>
<evidence type="ECO:0000313" key="7">
    <source>
        <dbReference type="Proteomes" id="UP001597383"/>
    </source>
</evidence>